<dbReference type="GO" id="GO:0004190">
    <property type="term" value="F:aspartic-type endopeptidase activity"/>
    <property type="evidence" value="ECO:0007669"/>
    <property type="project" value="UniProtKB-KW"/>
</dbReference>
<keyword evidence="13" id="KW-1185">Reference proteome</keyword>
<dbReference type="PANTHER" id="PTHR13683">
    <property type="entry name" value="ASPARTYL PROTEASES"/>
    <property type="match status" value="1"/>
</dbReference>
<evidence type="ECO:0000256" key="9">
    <source>
        <dbReference type="PIRSR" id="PIRSR601461-1"/>
    </source>
</evidence>
<proteinExistence type="inferred from homology"/>
<keyword evidence="5 10" id="KW-0064">Aspartyl protease</keyword>
<dbReference type="Proteomes" id="UP001372338">
    <property type="component" value="Unassembled WGS sequence"/>
</dbReference>
<evidence type="ECO:0000256" key="8">
    <source>
        <dbReference type="ARBA" id="ARBA00077656"/>
    </source>
</evidence>
<evidence type="ECO:0000256" key="7">
    <source>
        <dbReference type="ARBA" id="ARBA00068871"/>
    </source>
</evidence>
<dbReference type="FunFam" id="2.40.70.10:FF:000015">
    <property type="entry name" value="Aspartyl protease family protein"/>
    <property type="match status" value="1"/>
</dbReference>
<keyword evidence="3" id="KW-0732">Signal</keyword>
<feature type="domain" description="Peptidase A1" evidence="11">
    <location>
        <begin position="74"/>
        <end position="421"/>
    </location>
</feature>
<keyword evidence="6 10" id="KW-0378">Hydrolase</keyword>
<dbReference type="Pfam" id="PF14543">
    <property type="entry name" value="TAXi_N"/>
    <property type="match status" value="1"/>
</dbReference>
<dbReference type="GO" id="GO:0006508">
    <property type="term" value="P:proteolysis"/>
    <property type="evidence" value="ECO:0007669"/>
    <property type="project" value="UniProtKB-KW"/>
</dbReference>
<evidence type="ECO:0000256" key="1">
    <source>
        <dbReference type="ARBA" id="ARBA00007447"/>
    </source>
</evidence>
<dbReference type="Pfam" id="PF14541">
    <property type="entry name" value="TAXi_C"/>
    <property type="match status" value="1"/>
</dbReference>
<dbReference type="AlphaFoldDB" id="A0AAN9FN02"/>
<dbReference type="SUPFAM" id="SSF50630">
    <property type="entry name" value="Acid proteases"/>
    <property type="match status" value="1"/>
</dbReference>
<dbReference type="InterPro" id="IPR032799">
    <property type="entry name" value="TAXi_C"/>
</dbReference>
<evidence type="ECO:0000256" key="10">
    <source>
        <dbReference type="RuleBase" id="RU000454"/>
    </source>
</evidence>
<keyword evidence="2 10" id="KW-0645">Protease</keyword>
<comment type="similarity">
    <text evidence="1 10">Belongs to the peptidase A1 family.</text>
</comment>
<dbReference type="PROSITE" id="PS51767">
    <property type="entry name" value="PEPTIDASE_A1"/>
    <property type="match status" value="1"/>
</dbReference>
<dbReference type="EMBL" id="JAYWIO010000003">
    <property type="protein sequence ID" value="KAK7275623.1"/>
    <property type="molecule type" value="Genomic_DNA"/>
</dbReference>
<dbReference type="InterPro" id="IPR021109">
    <property type="entry name" value="Peptidase_aspartic_dom_sf"/>
</dbReference>
<dbReference type="InterPro" id="IPR001461">
    <property type="entry name" value="Aspartic_peptidase_A1"/>
</dbReference>
<evidence type="ECO:0000256" key="3">
    <source>
        <dbReference type="ARBA" id="ARBA00022729"/>
    </source>
</evidence>
<dbReference type="CDD" id="cd05475">
    <property type="entry name" value="nucellin_like"/>
    <property type="match status" value="1"/>
</dbReference>
<dbReference type="PRINTS" id="PR00792">
    <property type="entry name" value="PEPSIN"/>
</dbReference>
<organism evidence="12 13">
    <name type="scientific">Crotalaria pallida</name>
    <name type="common">Smooth rattlebox</name>
    <name type="synonym">Crotalaria striata</name>
    <dbReference type="NCBI Taxonomy" id="3830"/>
    <lineage>
        <taxon>Eukaryota</taxon>
        <taxon>Viridiplantae</taxon>
        <taxon>Streptophyta</taxon>
        <taxon>Embryophyta</taxon>
        <taxon>Tracheophyta</taxon>
        <taxon>Spermatophyta</taxon>
        <taxon>Magnoliopsida</taxon>
        <taxon>eudicotyledons</taxon>
        <taxon>Gunneridae</taxon>
        <taxon>Pentapetalae</taxon>
        <taxon>rosids</taxon>
        <taxon>fabids</taxon>
        <taxon>Fabales</taxon>
        <taxon>Fabaceae</taxon>
        <taxon>Papilionoideae</taxon>
        <taxon>50 kb inversion clade</taxon>
        <taxon>genistoids sensu lato</taxon>
        <taxon>core genistoids</taxon>
        <taxon>Crotalarieae</taxon>
        <taxon>Crotalaria</taxon>
    </lineage>
</organism>
<reference evidence="12 13" key="1">
    <citation type="submission" date="2024-01" db="EMBL/GenBank/DDBJ databases">
        <title>The genomes of 5 underutilized Papilionoideae crops provide insights into root nodulation and disease resistanc.</title>
        <authorList>
            <person name="Yuan L."/>
        </authorList>
    </citation>
    <scope>NUCLEOTIDE SEQUENCE [LARGE SCALE GENOMIC DNA]</scope>
    <source>
        <strain evidence="12">ZHUSHIDOU_FW_LH</strain>
        <tissue evidence="12">Leaf</tissue>
    </source>
</reference>
<feature type="active site" evidence="9">
    <location>
        <position position="92"/>
    </location>
</feature>
<dbReference type="PANTHER" id="PTHR13683:SF227">
    <property type="entry name" value="EUKARYOTIC ASPARTYL PROTEASE FAMILY PROTEIN"/>
    <property type="match status" value="1"/>
</dbReference>
<sequence length="460" mass="50204">MDWRSSKKGITLNTMLQFLLLVVVLFCPIFPLTFSAANQPPRSSKNRLSSSSSSSSSSSAVFHLQGNVYPLGHYTVSLNIGNPPKLYDLDIDSGSDLTWVQCDAPCKGCTKPKNQLYKPNNNLVQCVDQLCAEVRLTTDHHCAAPDDQCDYEVEYADNGSSLGVLVHDYVPLQFTNGSVKRPKIAFGCGYDQKYSGPTSPPSTAGVLGLGSGRASILTQLHSQGLIHNVVGHCLSARGGGFLFFGDDLLPSSGIVWTPMLPGSSEKHYSAGPAELFFDGKPTTVKGLELIFDSGSSYTYFNSQAYKAIVDLVSNDLKGKQLKRATEDPSLPICWKGAKSFKSLSDVTSYFKPLALSFTKKKNLKMQLPPEAYLIVTKYGNVCLGFLDGTEVGLENLNIIGDISLLDKMVIYDNEKQQIGWVSANCDRLPNADRDFEDDFPHIYSDSLGVLTDQCSATYDK</sequence>
<comment type="caution">
    <text evidence="12">The sequence shown here is derived from an EMBL/GenBank/DDBJ whole genome shotgun (WGS) entry which is preliminary data.</text>
</comment>
<name>A0AAN9FN02_CROPI</name>
<dbReference type="InterPro" id="IPR033121">
    <property type="entry name" value="PEPTIDASE_A1"/>
</dbReference>
<evidence type="ECO:0000259" key="11">
    <source>
        <dbReference type="PROSITE" id="PS51767"/>
    </source>
</evidence>
<gene>
    <name evidence="12" type="ORF">RIF29_16743</name>
</gene>
<feature type="active site" evidence="9">
    <location>
        <position position="292"/>
    </location>
</feature>
<dbReference type="PROSITE" id="PS00141">
    <property type="entry name" value="ASP_PROTEASE"/>
    <property type="match status" value="1"/>
</dbReference>
<protein>
    <recommendedName>
        <fullName evidence="7">Aspartic proteinase Asp1</fullName>
    </recommendedName>
    <alternativeName>
        <fullName evidence="8">Nucellin-like protein</fullName>
    </alternativeName>
</protein>
<dbReference type="InterPro" id="IPR033823">
    <property type="entry name" value="Nucellin"/>
</dbReference>
<evidence type="ECO:0000256" key="6">
    <source>
        <dbReference type="ARBA" id="ARBA00022801"/>
    </source>
</evidence>
<evidence type="ECO:0000313" key="12">
    <source>
        <dbReference type="EMBL" id="KAK7275623.1"/>
    </source>
</evidence>
<dbReference type="InterPro" id="IPR032861">
    <property type="entry name" value="TAXi_N"/>
</dbReference>
<keyword evidence="4" id="KW-0677">Repeat</keyword>
<accession>A0AAN9FN02</accession>
<evidence type="ECO:0000256" key="5">
    <source>
        <dbReference type="ARBA" id="ARBA00022750"/>
    </source>
</evidence>
<evidence type="ECO:0000313" key="13">
    <source>
        <dbReference type="Proteomes" id="UP001372338"/>
    </source>
</evidence>
<evidence type="ECO:0000256" key="2">
    <source>
        <dbReference type="ARBA" id="ARBA00022670"/>
    </source>
</evidence>
<dbReference type="InterPro" id="IPR001969">
    <property type="entry name" value="Aspartic_peptidase_AS"/>
</dbReference>
<evidence type="ECO:0000256" key="4">
    <source>
        <dbReference type="ARBA" id="ARBA00022737"/>
    </source>
</evidence>
<dbReference type="Gene3D" id="2.40.70.10">
    <property type="entry name" value="Acid Proteases"/>
    <property type="match status" value="2"/>
</dbReference>
<dbReference type="FunFam" id="2.40.70.10:FF:000027">
    <property type="entry name" value="Aspartic proteinase Asp1 isoform A"/>
    <property type="match status" value="1"/>
</dbReference>